<feature type="transmembrane region" description="Helical" evidence="1">
    <location>
        <begin position="57"/>
        <end position="85"/>
    </location>
</feature>
<evidence type="ECO:0000313" key="2">
    <source>
        <dbReference type="EMBL" id="TGY17626.1"/>
    </source>
</evidence>
<protein>
    <submittedName>
        <fullName evidence="2">Uncharacterized protein</fullName>
    </submittedName>
</protein>
<proteinExistence type="predicted"/>
<keyword evidence="1" id="KW-0812">Transmembrane</keyword>
<feature type="transmembrane region" description="Helical" evidence="1">
    <location>
        <begin position="208"/>
        <end position="232"/>
    </location>
</feature>
<organism evidence="2">
    <name type="scientific">Lactobacillus intestinalis</name>
    <dbReference type="NCBI Taxonomy" id="151781"/>
    <lineage>
        <taxon>Bacteria</taxon>
        <taxon>Bacillati</taxon>
        <taxon>Bacillota</taxon>
        <taxon>Bacilli</taxon>
        <taxon>Lactobacillales</taxon>
        <taxon>Lactobacillaceae</taxon>
        <taxon>Lactobacillus</taxon>
    </lineage>
</organism>
<comment type="caution">
    <text evidence="2">The sequence shown here is derived from an EMBL/GenBank/DDBJ whole genome shotgun (WGS) entry which is preliminary data.</text>
</comment>
<feature type="transmembrane region" description="Helical" evidence="1">
    <location>
        <begin position="259"/>
        <end position="280"/>
    </location>
</feature>
<sequence>MTSWWQLFKVFCKQKSKSVYLIFIFQLISSFALIIIAKPVNSNNFYSDAGLVKISNFSSFCLGLVVIIFMTTFLAEGVLGILTTIKNERFNKSKTWRLIPISSGRYFTANIASSVLELIWLGMLNLVTIMVLGVIALPGMQPNKWLGKMLNDIGKGMSTSEFIQMFSYLISIVIFLLLIAIAWYLMISFLNYSSSAIVNFLPKASNKLVLFIVRAITIIILLVLFDFVSIYFGNIFQNIVNWILAGSEAQTGDMLKANLAIFIFDIIVAGVDIGLFNKFFEAKIEH</sequence>
<evidence type="ECO:0000256" key="1">
    <source>
        <dbReference type="SAM" id="Phobius"/>
    </source>
</evidence>
<name>A0A4S2BR17_9LACO</name>
<feature type="transmembrane region" description="Helical" evidence="1">
    <location>
        <begin position="165"/>
        <end position="187"/>
    </location>
</feature>
<dbReference type="Proteomes" id="UP000309117">
    <property type="component" value="Unassembled WGS sequence"/>
</dbReference>
<dbReference type="AlphaFoldDB" id="A0A4S2BR17"/>
<keyword evidence="1" id="KW-1133">Transmembrane helix</keyword>
<dbReference type="EMBL" id="SRYV01000001">
    <property type="protein sequence ID" value="TGY17626.1"/>
    <property type="molecule type" value="Genomic_DNA"/>
</dbReference>
<feature type="transmembrane region" description="Helical" evidence="1">
    <location>
        <begin position="20"/>
        <end position="37"/>
    </location>
</feature>
<keyword evidence="1" id="KW-0472">Membrane</keyword>
<gene>
    <name evidence="2" type="ORF">E5351_00525</name>
</gene>
<accession>A0A4S2BR17</accession>
<dbReference type="RefSeq" id="WP_135960153.1">
    <property type="nucleotide sequence ID" value="NZ_CAJSYX010000001.1"/>
</dbReference>
<reference evidence="2" key="1">
    <citation type="submission" date="2019-04" db="EMBL/GenBank/DDBJ databases">
        <title>Microbes associate with the intestines of laboratory mice.</title>
        <authorList>
            <person name="Navarre W."/>
            <person name="Wong E."/>
            <person name="Huang K."/>
            <person name="Tropini C."/>
            <person name="Ng K."/>
            <person name="Yu B."/>
        </authorList>
    </citation>
    <scope>NUCLEOTIDE SEQUENCE [LARGE SCALE GENOMIC DNA]</scope>
    <source>
        <strain evidence="2">NM61_E11</strain>
    </source>
</reference>
<feature type="transmembrane region" description="Helical" evidence="1">
    <location>
        <begin position="106"/>
        <end position="137"/>
    </location>
</feature>